<dbReference type="InterPro" id="IPR012434">
    <property type="entry name" value="DUF1631"/>
</dbReference>
<proteinExistence type="predicted"/>
<reference evidence="1 2" key="1">
    <citation type="submission" date="2020-07" db="EMBL/GenBank/DDBJ databases">
        <authorList>
            <person name="Xu S."/>
            <person name="Li A."/>
        </authorList>
    </citation>
    <scope>NUCLEOTIDE SEQUENCE [LARGE SCALE GENOMIC DNA]</scope>
    <source>
        <strain evidence="1 2">SG-8</strain>
    </source>
</reference>
<dbReference type="EMBL" id="JACHTE010000008">
    <property type="protein sequence ID" value="MBB1089120.1"/>
    <property type="molecule type" value="Genomic_DNA"/>
</dbReference>
<protein>
    <submittedName>
        <fullName evidence="1">DUF1631 family protein</fullName>
    </submittedName>
</protein>
<evidence type="ECO:0000313" key="2">
    <source>
        <dbReference type="Proteomes" id="UP000552587"/>
    </source>
</evidence>
<dbReference type="Proteomes" id="UP000552587">
    <property type="component" value="Unassembled WGS sequence"/>
</dbReference>
<dbReference type="RefSeq" id="WP_182669908.1">
    <property type="nucleotide sequence ID" value="NZ_JACHTE010000008.1"/>
</dbReference>
<organism evidence="1 2">
    <name type="scientific">Marilutibacter penaei</name>
    <dbReference type="NCBI Taxonomy" id="2759900"/>
    <lineage>
        <taxon>Bacteria</taxon>
        <taxon>Pseudomonadati</taxon>
        <taxon>Pseudomonadota</taxon>
        <taxon>Gammaproteobacteria</taxon>
        <taxon>Lysobacterales</taxon>
        <taxon>Lysobacteraceae</taxon>
        <taxon>Marilutibacter</taxon>
    </lineage>
</organism>
<dbReference type="Pfam" id="PF07793">
    <property type="entry name" value="DUF1631"/>
    <property type="match status" value="1"/>
</dbReference>
<name>A0A7W3U5N9_9GAMM</name>
<dbReference type="AlphaFoldDB" id="A0A7W3U5N9"/>
<gene>
    <name evidence="1" type="ORF">H4F99_11575</name>
</gene>
<comment type="caution">
    <text evidence="1">The sequence shown here is derived from an EMBL/GenBank/DDBJ whole genome shotgun (WGS) entry which is preliminary data.</text>
</comment>
<sequence length="172" mass="18978">MRNRPRQLLSIPRRSRHAMDQVLDRLLADLKPELDAIIDQLDVVVARRAREERDDAMLAQWVDTRQALARHRDAFQPAFADALRQSCTLAHDHASPASSPGLPDGALQPLMLLDEAIVDEDNTLGSIAARHAARASLPLMLLGHRFAVLLERPPARRGVAADRTTGLLPCPA</sequence>
<keyword evidence="2" id="KW-1185">Reference proteome</keyword>
<accession>A0A7W3U5N9</accession>
<evidence type="ECO:0000313" key="1">
    <source>
        <dbReference type="EMBL" id="MBB1089120.1"/>
    </source>
</evidence>